<dbReference type="SMART" id="SM00889">
    <property type="entry name" value="EFG_IV"/>
    <property type="match status" value="1"/>
</dbReference>
<dbReference type="InterPro" id="IPR014721">
    <property type="entry name" value="Ribsml_uS5_D2-typ_fold_subgr"/>
</dbReference>
<dbReference type="CDD" id="cd03713">
    <property type="entry name" value="EFG_mtEFG_C"/>
    <property type="match status" value="1"/>
</dbReference>
<feature type="domain" description="Tr-type G" evidence="6">
    <location>
        <begin position="6"/>
        <end position="279"/>
    </location>
</feature>
<dbReference type="PRINTS" id="PR00315">
    <property type="entry name" value="ELONGATNFCT"/>
</dbReference>
<dbReference type="STRING" id="1121306.SAMN02745196_03054"/>
<dbReference type="CDD" id="cd04088">
    <property type="entry name" value="EFG_mtEFG_II"/>
    <property type="match status" value="1"/>
</dbReference>
<evidence type="ECO:0000256" key="1">
    <source>
        <dbReference type="ARBA" id="ARBA00005870"/>
    </source>
</evidence>
<gene>
    <name evidence="7" type="ORF">SAMN02745196_03054</name>
</gene>
<dbReference type="Gene3D" id="3.30.230.10">
    <property type="match status" value="1"/>
</dbReference>
<dbReference type="InterPro" id="IPR000640">
    <property type="entry name" value="EFG_V-like"/>
</dbReference>
<dbReference type="PROSITE" id="PS51722">
    <property type="entry name" value="G_TR_2"/>
    <property type="match status" value="1"/>
</dbReference>
<dbReference type="RefSeq" id="WP_072832841.1">
    <property type="nucleotide sequence ID" value="NZ_FQXP01000018.1"/>
</dbReference>
<dbReference type="InterPro" id="IPR035647">
    <property type="entry name" value="EFG_III/V"/>
</dbReference>
<reference evidence="7 8" key="1">
    <citation type="submission" date="2016-11" db="EMBL/GenBank/DDBJ databases">
        <authorList>
            <person name="Jaros S."/>
            <person name="Januszkiewicz K."/>
            <person name="Wedrychowicz H."/>
        </authorList>
    </citation>
    <scope>NUCLEOTIDE SEQUENCE [LARGE SCALE GENOMIC DNA]</scope>
    <source>
        <strain evidence="7 8">DSM 3089</strain>
    </source>
</reference>
<dbReference type="NCBIfam" id="NF009381">
    <property type="entry name" value="PRK12740.1-5"/>
    <property type="match status" value="1"/>
</dbReference>
<dbReference type="NCBIfam" id="NF009379">
    <property type="entry name" value="PRK12740.1-3"/>
    <property type="match status" value="1"/>
</dbReference>
<dbReference type="SMART" id="SM00838">
    <property type="entry name" value="EFG_C"/>
    <property type="match status" value="1"/>
</dbReference>
<dbReference type="GO" id="GO:0003746">
    <property type="term" value="F:translation elongation factor activity"/>
    <property type="evidence" value="ECO:0007669"/>
    <property type="project" value="UniProtKB-UniRule"/>
</dbReference>
<dbReference type="InterPro" id="IPR047872">
    <property type="entry name" value="EFG_IV"/>
</dbReference>
<comment type="similarity">
    <text evidence="1">Belongs to the TRAFAC class translation factor GTPase superfamily. Classic translation factor GTPase family. EF-G/EF-2 subfamily.</text>
</comment>
<dbReference type="Pfam" id="PF00009">
    <property type="entry name" value="GTP_EFTU"/>
    <property type="match status" value="1"/>
</dbReference>
<protein>
    <recommendedName>
        <fullName evidence="2 5">Elongation factor G</fullName>
    </recommendedName>
</protein>
<dbReference type="InterPro" id="IPR005225">
    <property type="entry name" value="Small_GTP-bd"/>
</dbReference>
<evidence type="ECO:0000313" key="8">
    <source>
        <dbReference type="Proteomes" id="UP000184526"/>
    </source>
</evidence>
<dbReference type="NCBIfam" id="NF009891">
    <property type="entry name" value="PRK13351.1-1"/>
    <property type="match status" value="1"/>
</dbReference>
<dbReference type="InterPro" id="IPR000795">
    <property type="entry name" value="T_Tr_GTP-bd_dom"/>
</dbReference>
<dbReference type="InterPro" id="IPR041095">
    <property type="entry name" value="EFG_II"/>
</dbReference>
<sequence>MNSQEINLRNIGIIGHGDCGKTTLTESILYKTKAIDRFGKIEDGTTLSDYDLEEKRRKISISASVALCKYKNNKINLVDIPGYFDFLGEMIQGLQAVDLALIVVCSVSGVEVGTEKSWTYVNEENIPRGFFINKLDRENSDFDKTLKQLQDSFGNSVVPIHYPMGSEATFRGVINIITGKALILDEKSNKVVEVDISNEYKDKIEEYKSLVIEAVAETDEELLEAYLEESTLSDEQLYKGMCKAVSKGDITPVMCGSSFKEFSIESLLDSMLYCFPSPIDNSSYESLNKDGELEEVKIDKDKPFAALVFKTIADPFIGKMSIFRVIRGTAKADSIVYNSNKEKEERLGTLYFLKGKDQIPTKSIECGDIGAVSKLQITSTGDTLCDRSSVLEFKTKGYPIPMYAKAVIPKSKGDEDKISNGLNKLLDEDLTFRVKRDTENSECIVYGMGAIHLEILGNKLKNKFGVDIELRTPKIPYRETIKKFADVQGKHKKQSGGHGQYGDVKIKFEQRNDGIDSLEFVDKVVGGVVPRQYIPAVEKGLKECIEHGVVAGYPVIKLKATLHDGSYHAVDSSEMAFKIAASMAFKKGLKEAGPILLEPIMSIEVTLPDNFTGDIISDINRKRGRIIGIEPVKNGQKVVAEVPQSEMFEYVMDLRAMTGGRGKFTMDFARYEEVSSELAGKIVELSSEK</sequence>
<proteinExistence type="inferred from homology"/>
<dbReference type="Proteomes" id="UP000184526">
    <property type="component" value="Unassembled WGS sequence"/>
</dbReference>
<dbReference type="InterPro" id="IPR027417">
    <property type="entry name" value="P-loop_NTPase"/>
</dbReference>
<evidence type="ECO:0000313" key="7">
    <source>
        <dbReference type="EMBL" id="SHI12710.1"/>
    </source>
</evidence>
<dbReference type="GO" id="GO:0032790">
    <property type="term" value="P:ribosome disassembly"/>
    <property type="evidence" value="ECO:0007669"/>
    <property type="project" value="TreeGrafter"/>
</dbReference>
<evidence type="ECO:0000256" key="4">
    <source>
        <dbReference type="ARBA" id="ARBA00023134"/>
    </source>
</evidence>
<evidence type="ECO:0000259" key="6">
    <source>
        <dbReference type="PROSITE" id="PS51722"/>
    </source>
</evidence>
<dbReference type="EMBL" id="FQXP01000018">
    <property type="protein sequence ID" value="SHI12710.1"/>
    <property type="molecule type" value="Genomic_DNA"/>
</dbReference>
<dbReference type="Gene3D" id="3.30.70.870">
    <property type="entry name" value="Elongation Factor G (Translational Gtpase), domain 3"/>
    <property type="match status" value="1"/>
</dbReference>
<dbReference type="CDD" id="cd16262">
    <property type="entry name" value="EFG_III"/>
    <property type="match status" value="1"/>
</dbReference>
<dbReference type="InterPro" id="IPR020568">
    <property type="entry name" value="Ribosomal_Su5_D2-typ_SF"/>
</dbReference>
<name>A0A1M5YL63_9CLOT</name>
<dbReference type="AlphaFoldDB" id="A0A1M5YL63"/>
<dbReference type="GO" id="GO:0005525">
    <property type="term" value="F:GTP binding"/>
    <property type="evidence" value="ECO:0007669"/>
    <property type="project" value="UniProtKB-UniRule"/>
</dbReference>
<dbReference type="InterPro" id="IPR053905">
    <property type="entry name" value="EF-G-like_DII"/>
</dbReference>
<dbReference type="Gene3D" id="3.40.50.300">
    <property type="entry name" value="P-loop containing nucleotide triphosphate hydrolases"/>
    <property type="match status" value="1"/>
</dbReference>
<dbReference type="Pfam" id="PF22042">
    <property type="entry name" value="EF-G_D2"/>
    <property type="match status" value="1"/>
</dbReference>
<dbReference type="InterPro" id="IPR009000">
    <property type="entry name" value="Transl_B-barrel_sf"/>
</dbReference>
<dbReference type="CDD" id="cd04170">
    <property type="entry name" value="EF-G_bact"/>
    <property type="match status" value="1"/>
</dbReference>
<dbReference type="NCBIfam" id="TIGR00231">
    <property type="entry name" value="small_GTP"/>
    <property type="match status" value="1"/>
</dbReference>
<dbReference type="Pfam" id="PF00679">
    <property type="entry name" value="EFG_C"/>
    <property type="match status" value="1"/>
</dbReference>
<evidence type="ECO:0000256" key="5">
    <source>
        <dbReference type="NCBIfam" id="TIGR00484"/>
    </source>
</evidence>
<dbReference type="PANTHER" id="PTHR43261">
    <property type="entry name" value="TRANSLATION ELONGATION FACTOR G-RELATED"/>
    <property type="match status" value="1"/>
</dbReference>
<dbReference type="InterPro" id="IPR004540">
    <property type="entry name" value="Transl_elong_EFG/EF2"/>
</dbReference>
<evidence type="ECO:0000256" key="3">
    <source>
        <dbReference type="ARBA" id="ARBA00022741"/>
    </source>
</evidence>
<dbReference type="InterPro" id="IPR035649">
    <property type="entry name" value="EFG_V"/>
</dbReference>
<dbReference type="SUPFAM" id="SSF52540">
    <property type="entry name" value="P-loop containing nucleoside triphosphate hydrolases"/>
    <property type="match status" value="1"/>
</dbReference>
<dbReference type="SUPFAM" id="SSF54211">
    <property type="entry name" value="Ribosomal protein S5 domain 2-like"/>
    <property type="match status" value="1"/>
</dbReference>
<dbReference type="FunFam" id="3.30.70.240:FF:000001">
    <property type="entry name" value="Elongation factor G"/>
    <property type="match status" value="1"/>
</dbReference>
<keyword evidence="7" id="KW-0251">Elongation factor</keyword>
<dbReference type="Gene3D" id="3.30.70.240">
    <property type="match status" value="1"/>
</dbReference>
<dbReference type="GO" id="GO:0003924">
    <property type="term" value="F:GTPase activity"/>
    <property type="evidence" value="ECO:0007669"/>
    <property type="project" value="InterPro"/>
</dbReference>
<accession>A0A1M5YL63</accession>
<organism evidence="7 8">
    <name type="scientific">Clostridium collagenovorans DSM 3089</name>
    <dbReference type="NCBI Taxonomy" id="1121306"/>
    <lineage>
        <taxon>Bacteria</taxon>
        <taxon>Bacillati</taxon>
        <taxon>Bacillota</taxon>
        <taxon>Clostridia</taxon>
        <taxon>Eubacteriales</taxon>
        <taxon>Clostridiaceae</taxon>
        <taxon>Clostridium</taxon>
    </lineage>
</organism>
<dbReference type="PANTHER" id="PTHR43261:SF6">
    <property type="entry name" value="ELONGATION FACTOR G-LIKE PROTEIN"/>
    <property type="match status" value="1"/>
</dbReference>
<keyword evidence="8" id="KW-1185">Reference proteome</keyword>
<dbReference type="SUPFAM" id="SSF50447">
    <property type="entry name" value="Translation proteins"/>
    <property type="match status" value="1"/>
</dbReference>
<dbReference type="CDD" id="cd01434">
    <property type="entry name" value="EFG_mtEFG1_IV"/>
    <property type="match status" value="1"/>
</dbReference>
<dbReference type="SUPFAM" id="SSF54980">
    <property type="entry name" value="EF-G C-terminal domain-like"/>
    <property type="match status" value="2"/>
</dbReference>
<keyword evidence="4" id="KW-0342">GTP-binding</keyword>
<dbReference type="NCBIfam" id="TIGR00484">
    <property type="entry name" value="EF-G"/>
    <property type="match status" value="1"/>
</dbReference>
<keyword evidence="3" id="KW-0547">Nucleotide-binding</keyword>
<evidence type="ECO:0000256" key="2">
    <source>
        <dbReference type="ARBA" id="ARBA00017872"/>
    </source>
</evidence>
<dbReference type="Gene3D" id="2.40.30.10">
    <property type="entry name" value="Translation factors"/>
    <property type="match status" value="1"/>
</dbReference>
<keyword evidence="7" id="KW-0648">Protein biosynthesis</keyword>
<dbReference type="InterPro" id="IPR005517">
    <property type="entry name" value="Transl_elong_EFG/EF2_IV"/>
</dbReference>
<dbReference type="InterPro" id="IPR009022">
    <property type="entry name" value="EFG_III"/>
</dbReference>
<dbReference type="FunFam" id="3.30.230.10:FF:000003">
    <property type="entry name" value="Elongation factor G"/>
    <property type="match status" value="1"/>
</dbReference>
<dbReference type="OrthoDB" id="9804431at2"/>
<dbReference type="Pfam" id="PF03764">
    <property type="entry name" value="EFG_IV"/>
    <property type="match status" value="1"/>
</dbReference>
<dbReference type="Pfam" id="PF14492">
    <property type="entry name" value="EFG_III"/>
    <property type="match status" value="1"/>
</dbReference>